<feature type="region of interest" description="Disordered" evidence="1">
    <location>
        <begin position="1"/>
        <end position="37"/>
    </location>
</feature>
<dbReference type="SUPFAM" id="SSF55826">
    <property type="entry name" value="YbaK/ProRS associated domain"/>
    <property type="match status" value="1"/>
</dbReference>
<sequence>MAPTPADEALPAGDGAAPVATAPTPARAPAGAPADAAAPDPVVLDAAADPVVTAVRQALADVGAQADVVVLDHPPGSAADLAREVPGSAADLAREVGAPAGAVARCALLLADPADPPRARTRAVLVVLVAARPLRTDEVVRLVASRGLPGLRPATAAEVVRLCGCPPEDLPPVGLPLPGADAGRAALEVVDVLVDAALAAHPRLWAPAGRPGTALQVSSEELLRITAGRPVELA</sequence>
<organism evidence="3 4">
    <name type="scientific">Pseudokineococcus lusitanus</name>
    <dbReference type="NCBI Taxonomy" id="763993"/>
    <lineage>
        <taxon>Bacteria</taxon>
        <taxon>Bacillati</taxon>
        <taxon>Actinomycetota</taxon>
        <taxon>Actinomycetes</taxon>
        <taxon>Kineosporiales</taxon>
        <taxon>Kineosporiaceae</taxon>
        <taxon>Pseudokineococcus</taxon>
    </lineage>
</organism>
<protein>
    <submittedName>
        <fullName evidence="3">Prolyl-tRNA editing enzyme YbaK/EbsC (Cys-tRNA(Pro) deacylase)</fullName>
    </submittedName>
</protein>
<gene>
    <name evidence="3" type="ORF">EDC03_1701</name>
</gene>
<dbReference type="Gene3D" id="3.90.960.10">
    <property type="entry name" value="YbaK/aminoacyl-tRNA synthetase-associated domain"/>
    <property type="match status" value="1"/>
</dbReference>
<evidence type="ECO:0000313" key="3">
    <source>
        <dbReference type="EMBL" id="ROP43106.1"/>
    </source>
</evidence>
<dbReference type="AlphaFoldDB" id="A0A3N1HKX1"/>
<dbReference type="Pfam" id="PF04073">
    <property type="entry name" value="tRNA_edit"/>
    <property type="match status" value="1"/>
</dbReference>
<feature type="domain" description="YbaK/aminoacyl-tRNA synthetase-associated" evidence="2">
    <location>
        <begin position="88"/>
        <end position="224"/>
    </location>
</feature>
<comment type="caution">
    <text evidence="3">The sequence shown here is derived from an EMBL/GenBank/DDBJ whole genome shotgun (WGS) entry which is preliminary data.</text>
</comment>
<dbReference type="Proteomes" id="UP000276232">
    <property type="component" value="Unassembled WGS sequence"/>
</dbReference>
<dbReference type="InterPro" id="IPR007214">
    <property type="entry name" value="YbaK/aa-tRNA-synth-assoc-dom"/>
</dbReference>
<accession>A0A3N1HKX1</accession>
<dbReference type="EMBL" id="RJKN01000004">
    <property type="protein sequence ID" value="ROP43106.1"/>
    <property type="molecule type" value="Genomic_DNA"/>
</dbReference>
<dbReference type="OrthoDB" id="8536235at2"/>
<keyword evidence="4" id="KW-1185">Reference proteome</keyword>
<dbReference type="GO" id="GO:0002161">
    <property type="term" value="F:aminoacyl-tRNA deacylase activity"/>
    <property type="evidence" value="ECO:0007669"/>
    <property type="project" value="InterPro"/>
</dbReference>
<evidence type="ECO:0000313" key="4">
    <source>
        <dbReference type="Proteomes" id="UP000276232"/>
    </source>
</evidence>
<dbReference type="InterPro" id="IPR036754">
    <property type="entry name" value="YbaK/aa-tRNA-synt-asso_dom_sf"/>
</dbReference>
<proteinExistence type="predicted"/>
<dbReference type="CDD" id="cd04332">
    <property type="entry name" value="YbaK_like"/>
    <property type="match status" value="1"/>
</dbReference>
<feature type="compositionally biased region" description="Low complexity" evidence="1">
    <location>
        <begin position="11"/>
        <end position="37"/>
    </location>
</feature>
<dbReference type="InParanoid" id="A0A3N1HKX1"/>
<dbReference type="RefSeq" id="WP_123379815.1">
    <property type="nucleotide sequence ID" value="NZ_RJKN01000004.1"/>
</dbReference>
<evidence type="ECO:0000256" key="1">
    <source>
        <dbReference type="SAM" id="MobiDB-lite"/>
    </source>
</evidence>
<reference evidence="3 4" key="1">
    <citation type="journal article" date="2015" name="Stand. Genomic Sci.">
        <title>Genomic Encyclopedia of Bacterial and Archaeal Type Strains, Phase III: the genomes of soil and plant-associated and newly described type strains.</title>
        <authorList>
            <person name="Whitman W.B."/>
            <person name="Woyke T."/>
            <person name="Klenk H.P."/>
            <person name="Zhou Y."/>
            <person name="Lilburn T.G."/>
            <person name="Beck B.J."/>
            <person name="De Vos P."/>
            <person name="Vandamme P."/>
            <person name="Eisen J.A."/>
            <person name="Garrity G."/>
            <person name="Hugenholtz P."/>
            <person name="Kyrpides N.C."/>
        </authorList>
    </citation>
    <scope>NUCLEOTIDE SEQUENCE [LARGE SCALE GENOMIC DNA]</scope>
    <source>
        <strain evidence="3 4">CECT 7306</strain>
    </source>
</reference>
<evidence type="ECO:0000259" key="2">
    <source>
        <dbReference type="Pfam" id="PF04073"/>
    </source>
</evidence>
<name>A0A3N1HKX1_9ACTN</name>